<evidence type="ECO:0000313" key="1">
    <source>
        <dbReference type="EMBL" id="PTW59751.1"/>
    </source>
</evidence>
<protein>
    <submittedName>
        <fullName evidence="1">Uncharacterized protein</fullName>
    </submittedName>
</protein>
<dbReference type="RefSeq" id="WP_107990706.1">
    <property type="nucleotide sequence ID" value="NZ_QAYG01000006.1"/>
</dbReference>
<name>A0A2T5V7P1_9HYPH</name>
<comment type="caution">
    <text evidence="1">The sequence shown here is derived from an EMBL/GenBank/DDBJ whole genome shotgun (WGS) entry which is preliminary data.</text>
</comment>
<reference evidence="1 2" key="1">
    <citation type="submission" date="2018-04" db="EMBL/GenBank/DDBJ databases">
        <title>Genomic Encyclopedia of Archaeal and Bacterial Type Strains, Phase II (KMG-II): from individual species to whole genera.</title>
        <authorList>
            <person name="Goeker M."/>
        </authorList>
    </citation>
    <scope>NUCLEOTIDE SEQUENCE [LARGE SCALE GENOMIC DNA]</scope>
    <source>
        <strain evidence="1 2">DSM 23382</strain>
    </source>
</reference>
<accession>A0A2T5V7P1</accession>
<proteinExistence type="predicted"/>
<gene>
    <name evidence="1" type="ORF">C8N35_106136</name>
</gene>
<dbReference type="OrthoDB" id="8383224at2"/>
<sequence>MMDEGRQASVPCVVSTKDGRSVRLPRGCSLWFNGYSAPRKSAEDGLPRFHIRRLDPPPTPEPRQIQVDYIDDDVVVRGPFGVCPVQADGLVDGDDFYFRARGNYWSLSIGGNVLKAPDWYYEEDYGVRFEAGGMSMDEALQCILKAARLFRSGAATMEMK</sequence>
<dbReference type="AlphaFoldDB" id="A0A2T5V7P1"/>
<dbReference type="Proteomes" id="UP000244081">
    <property type="component" value="Unassembled WGS sequence"/>
</dbReference>
<dbReference type="EMBL" id="QAYG01000006">
    <property type="protein sequence ID" value="PTW59751.1"/>
    <property type="molecule type" value="Genomic_DNA"/>
</dbReference>
<evidence type="ECO:0000313" key="2">
    <source>
        <dbReference type="Proteomes" id="UP000244081"/>
    </source>
</evidence>
<organism evidence="1 2">
    <name type="scientific">Breoghania corrubedonensis</name>
    <dbReference type="NCBI Taxonomy" id="665038"/>
    <lineage>
        <taxon>Bacteria</taxon>
        <taxon>Pseudomonadati</taxon>
        <taxon>Pseudomonadota</taxon>
        <taxon>Alphaproteobacteria</taxon>
        <taxon>Hyphomicrobiales</taxon>
        <taxon>Stappiaceae</taxon>
        <taxon>Breoghania</taxon>
    </lineage>
</organism>
<keyword evidence="2" id="KW-1185">Reference proteome</keyword>